<dbReference type="Gene3D" id="3.40.50.720">
    <property type="entry name" value="NAD(P)-binding Rossmann-like Domain"/>
    <property type="match status" value="1"/>
</dbReference>
<dbReference type="OrthoDB" id="10257049at2759"/>
<dbReference type="CDD" id="cd08249">
    <property type="entry name" value="enoyl_reductase_like"/>
    <property type="match status" value="1"/>
</dbReference>
<dbReference type="Pfam" id="PF08240">
    <property type="entry name" value="ADH_N"/>
    <property type="match status" value="1"/>
</dbReference>
<evidence type="ECO:0000313" key="3">
    <source>
        <dbReference type="Proteomes" id="UP000245946"/>
    </source>
</evidence>
<dbReference type="SUPFAM" id="SSF51735">
    <property type="entry name" value="NAD(P)-binding Rossmann-fold domains"/>
    <property type="match status" value="1"/>
</dbReference>
<dbReference type="Gene3D" id="3.90.180.10">
    <property type="entry name" value="Medium-chain alcohol dehydrogenases, catalytic domain"/>
    <property type="match status" value="1"/>
</dbReference>
<dbReference type="InterPro" id="IPR011032">
    <property type="entry name" value="GroES-like_sf"/>
</dbReference>
<dbReference type="STRING" id="58919.A0A316Z2M0"/>
<dbReference type="PANTHER" id="PTHR45348">
    <property type="entry name" value="HYPOTHETICAL OXIDOREDUCTASE (EUROFUNG)"/>
    <property type="match status" value="1"/>
</dbReference>
<dbReference type="InterPro" id="IPR020843">
    <property type="entry name" value="ER"/>
</dbReference>
<evidence type="ECO:0000259" key="1">
    <source>
        <dbReference type="SMART" id="SM00829"/>
    </source>
</evidence>
<dbReference type="InterPro" id="IPR013154">
    <property type="entry name" value="ADH-like_N"/>
</dbReference>
<dbReference type="InterPro" id="IPR047122">
    <property type="entry name" value="Trans-enoyl_RdTase-like"/>
</dbReference>
<protein>
    <submittedName>
        <fullName evidence="2">GroES-like protein</fullName>
    </submittedName>
</protein>
<dbReference type="SUPFAM" id="SSF50129">
    <property type="entry name" value="GroES-like"/>
    <property type="match status" value="1"/>
</dbReference>
<dbReference type="PANTHER" id="PTHR45348:SF2">
    <property type="entry name" value="ZINC-TYPE ALCOHOL DEHYDROGENASE-LIKE PROTEIN C2E1P3.01"/>
    <property type="match status" value="1"/>
</dbReference>
<dbReference type="Pfam" id="PF00107">
    <property type="entry name" value="ADH_zinc_N"/>
    <property type="match status" value="1"/>
</dbReference>
<reference evidence="2 3" key="1">
    <citation type="journal article" date="2018" name="Mol. Biol. Evol.">
        <title>Broad Genomic Sampling Reveals a Smut Pathogenic Ancestry of the Fungal Clade Ustilaginomycotina.</title>
        <authorList>
            <person name="Kijpornyongpan T."/>
            <person name="Mondo S.J."/>
            <person name="Barry K."/>
            <person name="Sandor L."/>
            <person name="Lee J."/>
            <person name="Lipzen A."/>
            <person name="Pangilinan J."/>
            <person name="LaButti K."/>
            <person name="Hainaut M."/>
            <person name="Henrissat B."/>
            <person name="Grigoriev I.V."/>
            <person name="Spatafora J.W."/>
            <person name="Aime M.C."/>
        </authorList>
    </citation>
    <scope>NUCLEOTIDE SEQUENCE [LARGE SCALE GENOMIC DNA]</scope>
    <source>
        <strain evidence="2 3">MCA 4186</strain>
    </source>
</reference>
<dbReference type="Proteomes" id="UP000245946">
    <property type="component" value="Unassembled WGS sequence"/>
</dbReference>
<gene>
    <name evidence="2" type="ORF">FA09DRAFT_331627</name>
</gene>
<dbReference type="GO" id="GO:0016651">
    <property type="term" value="F:oxidoreductase activity, acting on NAD(P)H"/>
    <property type="evidence" value="ECO:0007669"/>
    <property type="project" value="InterPro"/>
</dbReference>
<accession>A0A316Z2M0</accession>
<sequence>MTFTPPSTMRALRTQHTKHKSVAVETVPLHLSDDDESATQLTPDEVLVRVRAVGINPTDAKHALGTGAEDWGSAGLVCGCDGAGDVVMVGAEVKDVNVGDRVAGFAYGTHHPTNGSYAEYVRYRASATLALPAAMSYAQGAALPIPHMTAVQALYMRMHLPPPSQGGAAGRMLIWGGGTAVGHHAIQLAKLSGLDVVAVASKSNHEALKSLGASHCVDYHDSDVVKQIQAVGKIEYGLDCVVEKGSTKNMIDAMQGGHIVLLLPPSDEDTAAQEANGGKLEMTLAYTVIGRAITFAKVMPFPAMPEDRKAIAQWSAKEFPALFEGWKQEANRSERFVGATLREMPGGLEGIEKGFRDSLEGKVRAEKLVYTL</sequence>
<organism evidence="2 3">
    <name type="scientific">Tilletiopsis washingtonensis</name>
    <dbReference type="NCBI Taxonomy" id="58919"/>
    <lineage>
        <taxon>Eukaryota</taxon>
        <taxon>Fungi</taxon>
        <taxon>Dikarya</taxon>
        <taxon>Basidiomycota</taxon>
        <taxon>Ustilaginomycotina</taxon>
        <taxon>Exobasidiomycetes</taxon>
        <taxon>Entylomatales</taxon>
        <taxon>Entylomatales incertae sedis</taxon>
        <taxon>Tilletiopsis</taxon>
    </lineage>
</organism>
<dbReference type="GeneID" id="37270648"/>
<dbReference type="InterPro" id="IPR013149">
    <property type="entry name" value="ADH-like_C"/>
</dbReference>
<evidence type="ECO:0000313" key="2">
    <source>
        <dbReference type="EMBL" id="PWN96037.1"/>
    </source>
</evidence>
<dbReference type="InterPro" id="IPR036291">
    <property type="entry name" value="NAD(P)-bd_dom_sf"/>
</dbReference>
<dbReference type="RefSeq" id="XP_025596316.1">
    <property type="nucleotide sequence ID" value="XM_025743104.1"/>
</dbReference>
<dbReference type="AlphaFoldDB" id="A0A316Z2M0"/>
<dbReference type="EMBL" id="KZ819301">
    <property type="protein sequence ID" value="PWN96037.1"/>
    <property type="molecule type" value="Genomic_DNA"/>
</dbReference>
<proteinExistence type="predicted"/>
<keyword evidence="3" id="KW-1185">Reference proteome</keyword>
<dbReference type="SMART" id="SM00829">
    <property type="entry name" value="PKS_ER"/>
    <property type="match status" value="1"/>
</dbReference>
<name>A0A316Z2M0_9BASI</name>
<feature type="domain" description="Enoyl reductase (ER)" evidence="1">
    <location>
        <begin position="26"/>
        <end position="322"/>
    </location>
</feature>